<proteinExistence type="predicted"/>
<evidence type="ECO:0000313" key="3">
    <source>
        <dbReference type="EMBL" id="PWN26094.1"/>
    </source>
</evidence>
<accession>A0A316UMB1</accession>
<sequence length="185" mass="17777">MARLNLRAILFVLTIAITACAVAAFKLDERAELIMTSGQAECTIVTKTDSSGRATPVPQGAGCTNSGASTPAATPIGPLTTSINPSGSFTLLNQTSTAGGSAASGGSSANGTASSSSSATSSSLATLSATSMGVSTTVGGGSATATSMGSGNGAMGMTFGGANAATTWAFLVGLMSFAAGFQVLL</sequence>
<protein>
    <submittedName>
        <fullName evidence="3">Uncharacterized protein</fullName>
    </submittedName>
</protein>
<keyword evidence="4" id="KW-1185">Reference proteome</keyword>
<dbReference type="AlphaFoldDB" id="A0A316UMB1"/>
<dbReference type="EMBL" id="KZ819673">
    <property type="protein sequence ID" value="PWN26094.1"/>
    <property type="molecule type" value="Genomic_DNA"/>
</dbReference>
<evidence type="ECO:0000256" key="2">
    <source>
        <dbReference type="SAM" id="SignalP"/>
    </source>
</evidence>
<feature type="region of interest" description="Disordered" evidence="1">
    <location>
        <begin position="49"/>
        <end position="69"/>
    </location>
</feature>
<feature type="chain" id="PRO_5016465876" evidence="2">
    <location>
        <begin position="25"/>
        <end position="185"/>
    </location>
</feature>
<dbReference type="PROSITE" id="PS51257">
    <property type="entry name" value="PROKAR_LIPOPROTEIN"/>
    <property type="match status" value="1"/>
</dbReference>
<reference evidence="3 4" key="1">
    <citation type="journal article" date="2018" name="Mol. Biol. Evol.">
        <title>Broad Genomic Sampling Reveals a Smut Pathogenic Ancestry of the Fungal Clade Ustilaginomycotina.</title>
        <authorList>
            <person name="Kijpornyongpan T."/>
            <person name="Mondo S.J."/>
            <person name="Barry K."/>
            <person name="Sandor L."/>
            <person name="Lee J."/>
            <person name="Lipzen A."/>
            <person name="Pangilinan J."/>
            <person name="LaButti K."/>
            <person name="Hainaut M."/>
            <person name="Henrissat B."/>
            <person name="Grigoriev I.V."/>
            <person name="Spatafora J.W."/>
            <person name="Aime M.C."/>
        </authorList>
    </citation>
    <scope>NUCLEOTIDE SEQUENCE [LARGE SCALE GENOMIC DNA]</scope>
    <source>
        <strain evidence="3 4">MCA 5214</strain>
    </source>
</reference>
<organism evidence="3 4">
    <name type="scientific">Jaminaea rosea</name>
    <dbReference type="NCBI Taxonomy" id="1569628"/>
    <lineage>
        <taxon>Eukaryota</taxon>
        <taxon>Fungi</taxon>
        <taxon>Dikarya</taxon>
        <taxon>Basidiomycota</taxon>
        <taxon>Ustilaginomycotina</taxon>
        <taxon>Exobasidiomycetes</taxon>
        <taxon>Microstromatales</taxon>
        <taxon>Microstromatales incertae sedis</taxon>
        <taxon>Jaminaea</taxon>
    </lineage>
</organism>
<dbReference type="RefSeq" id="XP_025360706.1">
    <property type="nucleotide sequence ID" value="XM_025509334.1"/>
</dbReference>
<gene>
    <name evidence="3" type="ORF">BDZ90DRAFT_281059</name>
</gene>
<feature type="signal peptide" evidence="2">
    <location>
        <begin position="1"/>
        <end position="24"/>
    </location>
</feature>
<evidence type="ECO:0000313" key="4">
    <source>
        <dbReference type="Proteomes" id="UP000245884"/>
    </source>
</evidence>
<keyword evidence="2" id="KW-0732">Signal</keyword>
<dbReference type="GeneID" id="37031157"/>
<dbReference type="Proteomes" id="UP000245884">
    <property type="component" value="Unassembled WGS sequence"/>
</dbReference>
<name>A0A316UMB1_9BASI</name>
<evidence type="ECO:0000256" key="1">
    <source>
        <dbReference type="SAM" id="MobiDB-lite"/>
    </source>
</evidence>